<accession>A0AAV2IEM6</accession>
<evidence type="ECO:0000259" key="2">
    <source>
        <dbReference type="Pfam" id="PF00144"/>
    </source>
</evidence>
<sequence length="432" mass="48591">MGIVRNTFAVIVAIAAWQFYAHNFPKTKEAPKVSGYFHPSFTKVADTFKSNLASGKERGAAFAVYYKGEVLIDIWGGWADHETERHWQSDTMTLSWSMVKGVSAIVIARLVDMGLLDYKKEVYRYWPQFGAKNKKNITVEMLMSHQANFLYPCLQAGLIGLDEKITLHDYQKDWNYVEKLLAIQAPKWPAGTAVGYHGLTFGMYADALVRKVDPQHRNLSTFFQEEIAKPLDIEFYIGIPPEQYHRFARYKAASIWEQPFGYMELYLMTLNPYFKIAFEVLEMPDKGFNNPELLSVGFPSVMGIGTARSLAKLYDFIANGGSLKGKRLLSPGVVEALVQPLTQGLPNLLILSSPLSRGLIVDRKKEGQHVVGHHGYGGNMAFADPTIGVGVAYTTNYMGGYLLDDPREVSLRDAFYECFPAYRAQLPPHRGV</sequence>
<gene>
    <name evidence="3" type="ORF">GSLYS_00016696001</name>
</gene>
<organism evidence="3 4">
    <name type="scientific">Lymnaea stagnalis</name>
    <name type="common">Great pond snail</name>
    <name type="synonym">Helix stagnalis</name>
    <dbReference type="NCBI Taxonomy" id="6523"/>
    <lineage>
        <taxon>Eukaryota</taxon>
        <taxon>Metazoa</taxon>
        <taxon>Spiralia</taxon>
        <taxon>Lophotrochozoa</taxon>
        <taxon>Mollusca</taxon>
        <taxon>Gastropoda</taxon>
        <taxon>Heterobranchia</taxon>
        <taxon>Euthyneura</taxon>
        <taxon>Panpulmonata</taxon>
        <taxon>Hygrophila</taxon>
        <taxon>Lymnaeoidea</taxon>
        <taxon>Lymnaeidae</taxon>
        <taxon>Lymnaea</taxon>
    </lineage>
</organism>
<dbReference type="SUPFAM" id="SSF56601">
    <property type="entry name" value="beta-lactamase/transpeptidase-like"/>
    <property type="match status" value="1"/>
</dbReference>
<keyword evidence="4" id="KW-1185">Reference proteome</keyword>
<proteinExistence type="predicted"/>
<dbReference type="Gene3D" id="3.40.710.10">
    <property type="entry name" value="DD-peptidase/beta-lactamase superfamily"/>
    <property type="match status" value="1"/>
</dbReference>
<feature type="chain" id="PRO_5043808144" description="Beta-lactamase-related domain-containing protein" evidence="1">
    <location>
        <begin position="22"/>
        <end position="432"/>
    </location>
</feature>
<dbReference type="Proteomes" id="UP001497497">
    <property type="component" value="Unassembled WGS sequence"/>
</dbReference>
<dbReference type="Pfam" id="PF00144">
    <property type="entry name" value="Beta-lactamase"/>
    <property type="match status" value="1"/>
</dbReference>
<dbReference type="InterPro" id="IPR012338">
    <property type="entry name" value="Beta-lactam/transpept-like"/>
</dbReference>
<reference evidence="3 4" key="1">
    <citation type="submission" date="2024-04" db="EMBL/GenBank/DDBJ databases">
        <authorList>
            <consortium name="Genoscope - CEA"/>
            <person name="William W."/>
        </authorList>
    </citation>
    <scope>NUCLEOTIDE SEQUENCE [LARGE SCALE GENOMIC DNA]</scope>
</reference>
<evidence type="ECO:0000313" key="3">
    <source>
        <dbReference type="EMBL" id="CAL1543162.1"/>
    </source>
</evidence>
<dbReference type="PANTHER" id="PTHR43319">
    <property type="entry name" value="BETA-LACTAMASE-RELATED"/>
    <property type="match status" value="1"/>
</dbReference>
<dbReference type="InterPro" id="IPR052907">
    <property type="entry name" value="Beta-lactamase/esterase"/>
</dbReference>
<dbReference type="PANTHER" id="PTHR43319:SF3">
    <property type="entry name" value="BETA-LACTAMASE-RELATED DOMAIN-CONTAINING PROTEIN"/>
    <property type="match status" value="1"/>
</dbReference>
<feature type="domain" description="Beta-lactamase-related" evidence="2">
    <location>
        <begin position="45"/>
        <end position="401"/>
    </location>
</feature>
<dbReference type="InterPro" id="IPR001466">
    <property type="entry name" value="Beta-lactam-related"/>
</dbReference>
<dbReference type="AlphaFoldDB" id="A0AAV2IEM6"/>
<comment type="caution">
    <text evidence="3">The sequence shown here is derived from an EMBL/GenBank/DDBJ whole genome shotgun (WGS) entry which is preliminary data.</text>
</comment>
<protein>
    <recommendedName>
        <fullName evidence="2">Beta-lactamase-related domain-containing protein</fullName>
    </recommendedName>
</protein>
<feature type="signal peptide" evidence="1">
    <location>
        <begin position="1"/>
        <end position="21"/>
    </location>
</feature>
<name>A0AAV2IEM6_LYMST</name>
<evidence type="ECO:0000256" key="1">
    <source>
        <dbReference type="SAM" id="SignalP"/>
    </source>
</evidence>
<dbReference type="EMBL" id="CAXITT010000529">
    <property type="protein sequence ID" value="CAL1543162.1"/>
    <property type="molecule type" value="Genomic_DNA"/>
</dbReference>
<keyword evidence="1" id="KW-0732">Signal</keyword>
<evidence type="ECO:0000313" key="4">
    <source>
        <dbReference type="Proteomes" id="UP001497497"/>
    </source>
</evidence>